<feature type="domain" description="UspA" evidence="2">
    <location>
        <begin position="13"/>
        <end position="154"/>
    </location>
</feature>
<dbReference type="InterPro" id="IPR006016">
    <property type="entry name" value="UspA"/>
</dbReference>
<evidence type="ECO:0000256" key="1">
    <source>
        <dbReference type="ARBA" id="ARBA00008791"/>
    </source>
</evidence>
<reference evidence="3" key="1">
    <citation type="submission" date="2016-12" db="EMBL/GenBank/DDBJ databases">
        <title>Discovery of methanogenic haloarchaea.</title>
        <authorList>
            <person name="Sorokin D.Y."/>
            <person name="Makarova K.S."/>
            <person name="Abbas B."/>
            <person name="Ferrer M."/>
            <person name="Golyshin P.N."/>
        </authorList>
    </citation>
    <scope>NUCLEOTIDE SEQUENCE [LARGE SCALE GENOMIC DNA]</scope>
    <source>
        <strain evidence="3">HMET1</strain>
    </source>
</reference>
<comment type="similarity">
    <text evidence="1">Belongs to the universal stress protein A family.</text>
</comment>
<keyword evidence="4" id="KW-1185">Reference proteome</keyword>
<dbReference type="PRINTS" id="PR01438">
    <property type="entry name" value="UNVRSLSTRESS"/>
</dbReference>
<dbReference type="CDD" id="cd00293">
    <property type="entry name" value="USP-like"/>
    <property type="match status" value="1"/>
</dbReference>
<gene>
    <name evidence="3" type="ORF">BTN85_1119</name>
</gene>
<dbReference type="Pfam" id="PF00582">
    <property type="entry name" value="Usp"/>
    <property type="match status" value="1"/>
</dbReference>
<sequence>MGCEEAKMSWGVEKILLPTDGSSNSMHSISYAVDLAQKYDSDLHLLHVIETNSYKGVLPYPEGESLKNRINDNLRARGNEILKDMAKEIEDPSIEIKKVLREGTPSKEILDYIDENKIDIVVMSTHGRTGTSKFLMGSVAEKVVRKSNSPVLTINTKEEKLNK</sequence>
<name>A0A1Q6DWD7_METT1</name>
<proteinExistence type="inferred from homology"/>
<organism evidence="3 4">
    <name type="scientific">Methanohalarchaeum thermophilum</name>
    <dbReference type="NCBI Taxonomy" id="1903181"/>
    <lineage>
        <taxon>Archaea</taxon>
        <taxon>Methanobacteriati</taxon>
        <taxon>Methanobacteriota</taxon>
        <taxon>Methanonatronarchaeia</taxon>
        <taxon>Methanonatronarchaeales</taxon>
        <taxon>Methanonatronarchaeaceae</taxon>
        <taxon>Candidatus Methanohalarchaeum</taxon>
    </lineage>
</organism>
<dbReference type="InterPro" id="IPR014729">
    <property type="entry name" value="Rossmann-like_a/b/a_fold"/>
</dbReference>
<evidence type="ECO:0000259" key="2">
    <source>
        <dbReference type="Pfam" id="PF00582"/>
    </source>
</evidence>
<dbReference type="InterPro" id="IPR006015">
    <property type="entry name" value="Universal_stress_UspA"/>
</dbReference>
<dbReference type="AlphaFoldDB" id="A0A1Q6DWD7"/>
<dbReference type="PANTHER" id="PTHR46268:SF6">
    <property type="entry name" value="UNIVERSAL STRESS PROTEIN UP12"/>
    <property type="match status" value="1"/>
</dbReference>
<dbReference type="InParanoid" id="A0A1Q6DWD7"/>
<dbReference type="Proteomes" id="UP000185744">
    <property type="component" value="Unassembled WGS sequence"/>
</dbReference>
<evidence type="ECO:0000313" key="3">
    <source>
        <dbReference type="EMBL" id="OKY78622.1"/>
    </source>
</evidence>
<comment type="caution">
    <text evidence="3">The sequence shown here is derived from an EMBL/GenBank/DDBJ whole genome shotgun (WGS) entry which is preliminary data.</text>
</comment>
<dbReference type="EMBL" id="MSDW01000001">
    <property type="protein sequence ID" value="OKY78622.1"/>
    <property type="molecule type" value="Genomic_DNA"/>
</dbReference>
<protein>
    <submittedName>
        <fullName evidence="3">Nucleotide-binding protein UspA family</fullName>
    </submittedName>
</protein>
<dbReference type="Gene3D" id="3.40.50.620">
    <property type="entry name" value="HUPs"/>
    <property type="match status" value="1"/>
</dbReference>
<accession>A0A1Q6DWD7</accession>
<dbReference type="SUPFAM" id="SSF52402">
    <property type="entry name" value="Adenine nucleotide alpha hydrolases-like"/>
    <property type="match status" value="1"/>
</dbReference>
<evidence type="ECO:0000313" key="4">
    <source>
        <dbReference type="Proteomes" id="UP000185744"/>
    </source>
</evidence>
<dbReference type="PANTHER" id="PTHR46268">
    <property type="entry name" value="STRESS RESPONSE PROTEIN NHAX"/>
    <property type="match status" value="1"/>
</dbReference>